<evidence type="ECO:0000313" key="9">
    <source>
        <dbReference type="Proteomes" id="UP000025227"/>
    </source>
</evidence>
<protein>
    <submittedName>
        <fullName evidence="10">AAA_11 domain-containing protein</fullName>
    </submittedName>
</protein>
<evidence type="ECO:0000256" key="1">
    <source>
        <dbReference type="ARBA" id="ARBA00007913"/>
    </source>
</evidence>
<evidence type="ECO:0000259" key="8">
    <source>
        <dbReference type="Pfam" id="PF13087"/>
    </source>
</evidence>
<dbReference type="PANTHER" id="PTHR43788:SF16">
    <property type="entry name" value="HELICASE WITH ZINC FINGER 2"/>
    <property type="match status" value="1"/>
</dbReference>
<reference evidence="10" key="1">
    <citation type="submission" date="2020-12" db="UniProtKB">
        <authorList>
            <consortium name="WormBaseParasite"/>
        </authorList>
    </citation>
    <scope>IDENTIFICATION</scope>
    <source>
        <strain evidence="10">MHco3</strain>
    </source>
</reference>
<proteinExistence type="inferred from homology"/>
<dbReference type="InterPro" id="IPR047187">
    <property type="entry name" value="SF1_C_Upf1"/>
</dbReference>
<evidence type="ECO:0000259" key="7">
    <source>
        <dbReference type="Pfam" id="PF13086"/>
    </source>
</evidence>
<dbReference type="InterPro" id="IPR041679">
    <property type="entry name" value="DNA2/NAM7-like_C"/>
</dbReference>
<keyword evidence="5" id="KW-0067">ATP-binding</keyword>
<name>A0A7I4Y6K2_HAECO</name>
<dbReference type="Gene3D" id="3.40.50.300">
    <property type="entry name" value="P-loop containing nucleotide triphosphate hydrolases"/>
    <property type="match status" value="2"/>
</dbReference>
<evidence type="ECO:0000256" key="5">
    <source>
        <dbReference type="ARBA" id="ARBA00022840"/>
    </source>
</evidence>
<evidence type="ECO:0000256" key="2">
    <source>
        <dbReference type="ARBA" id="ARBA00022741"/>
    </source>
</evidence>
<comment type="similarity">
    <text evidence="1">Belongs to the DNA2/NAM7 helicase family.</text>
</comment>
<feature type="compositionally biased region" description="Polar residues" evidence="6">
    <location>
        <begin position="195"/>
        <end position="210"/>
    </location>
</feature>
<sequence>MKNPRPKLIIRQTPQNLCPRMKGKSCRTKTLIQMELLPLSISQMVPAALMRIYTRKAPKKVKAPKRQPNKHCCNLGLPAQKKNPRTVKKHAEIHRESHMDNPIIEHRLPSQTESAQKGDFVSEHDQHGFCSNESSPKIQRSRKGPEREQNRAVVHNMETPSADFPHDNQCNPNVRSEIFVPILPLLGPQHETRRTPSAISSQPSPKNINSHLIKKHPWAKYVTVSDQPLPMSENSVTSSVSLDVYCHIPTTGYFSYEFVKSLFPRRHRQHPNSRGPLTIFELMRLQNAVDFREHSLNIIHQLCCRVYSARENDNPKTPPGSMATTILPLPWHSSPVLYQVVSRNSSEEVILEAKDFFIVGPDRGELQCIVLDQFSTNIKSGTRGFDGQLLSVKDFVWVYSLEPTMEALQNPSNVLARARAPRTIALDTFVPYFFRVREFIFVTPPKATHYVYGLVVEDRSENSSYGIVFESVPEVVTVPFDVFQFTPQDVDEYDIVLAETRDNVSTAIRFSESPASADDQVALCNLVREFIPSHPQEGLLPLKIFAIPREDKEWIDDRIGKFMNYSKDPQLAHIKMTQLFNVAVSFLFAFGEMYDDRSTRRVTATVLSTSAFPVRFLFKSNSSLDFGWVSRRIVFLWVIGSDSVGSARVESTESNLYDGTLSIQLVALPRFHHSLMRAISRYSWEENGSLFVEMCVKLDRIPVATVPVLQIVSQNKLFDNISRNARCQAAQVLDAVYNNFSQHKFVDVRLHDERREERIPLDGKLFQLHPDQLAAVRLGCGNHPIVAIQGGYGTGKTLVAALIAAKCARQRKGFVVVLATSNGAVAQITNTILRLDQYKELSVLRYVHETLCSEKNFSTDVDMNNILKRLSDDYAERLAPEDLRICLRFKERSKLLEKCSTVSENASLLSTNEQRGCSLAVKDLASDLHTVFRLMFALRTPNIICMTVSALLGATEERGMIYNHLQECHTVIGDNASHIPEPDFVAIANCLYNARHIYVGDIHQLRPHIPCDRNSLPVTLGAQGLMELLIEKHVPSANMFTTFRTHPELAELPNELFYDYALIDGVFEHERRLFLDHIRCENSNLPFLFVDIPDQSRLPQGRSHFNNDEIKSCCDIITSLLAKGIHPESLVILTFYNEQTRRLKQFAKQHSVDLNQVGAYQSLEKDIVILLTSWYFPDADANDELFNDSHRINVALTRCRHGQFVLGSKRFLSTLSNWAAVIRWARLRNAVIDKDDLPRIVVFNKTVYFYKNPYSSLLIVAVISYTSRKMRSFTEREERWCRWSYWFVRI</sequence>
<accession>A0A7I4Y6K2</accession>
<dbReference type="CDD" id="cd18808">
    <property type="entry name" value="SF1_C_Upf1"/>
    <property type="match status" value="1"/>
</dbReference>
<feature type="compositionally biased region" description="Basic residues" evidence="6">
    <location>
        <begin position="58"/>
        <end position="69"/>
    </location>
</feature>
<dbReference type="GO" id="GO:0016787">
    <property type="term" value="F:hydrolase activity"/>
    <property type="evidence" value="ECO:0007669"/>
    <property type="project" value="UniProtKB-KW"/>
</dbReference>
<evidence type="ECO:0000256" key="6">
    <source>
        <dbReference type="SAM" id="MobiDB-lite"/>
    </source>
</evidence>
<dbReference type="SUPFAM" id="SSF52540">
    <property type="entry name" value="P-loop containing nucleoside triphosphate hydrolases"/>
    <property type="match status" value="1"/>
</dbReference>
<dbReference type="InterPro" id="IPR050534">
    <property type="entry name" value="Coronavir_polyprotein_1ab"/>
</dbReference>
<keyword evidence="9" id="KW-1185">Reference proteome</keyword>
<evidence type="ECO:0000256" key="3">
    <source>
        <dbReference type="ARBA" id="ARBA00022801"/>
    </source>
</evidence>
<dbReference type="InterPro" id="IPR027417">
    <property type="entry name" value="P-loop_NTPase"/>
</dbReference>
<feature type="region of interest" description="Disordered" evidence="6">
    <location>
        <begin position="191"/>
        <end position="210"/>
    </location>
</feature>
<feature type="domain" description="DNA2/NAM7 helicase-like C-terminal" evidence="8">
    <location>
        <begin position="1024"/>
        <end position="1209"/>
    </location>
</feature>
<dbReference type="Proteomes" id="UP000025227">
    <property type="component" value="Unplaced"/>
</dbReference>
<feature type="region of interest" description="Disordered" evidence="6">
    <location>
        <begin position="111"/>
        <end position="150"/>
    </location>
</feature>
<dbReference type="PANTHER" id="PTHR43788">
    <property type="entry name" value="DNA2/NAM7 HELICASE FAMILY MEMBER"/>
    <property type="match status" value="1"/>
</dbReference>
<dbReference type="WBParaSite" id="HCON_00052470-00001">
    <property type="protein sequence ID" value="HCON_00052470-00001"/>
    <property type="gene ID" value="HCON_00052470"/>
</dbReference>
<dbReference type="GO" id="GO:0043139">
    <property type="term" value="F:5'-3' DNA helicase activity"/>
    <property type="evidence" value="ECO:0007669"/>
    <property type="project" value="TreeGrafter"/>
</dbReference>
<feature type="region of interest" description="Disordered" evidence="6">
    <location>
        <begin position="58"/>
        <end position="86"/>
    </location>
</feature>
<evidence type="ECO:0000313" key="10">
    <source>
        <dbReference type="WBParaSite" id="HCON_00052470-00001"/>
    </source>
</evidence>
<keyword evidence="3" id="KW-0378">Hydrolase</keyword>
<evidence type="ECO:0000256" key="4">
    <source>
        <dbReference type="ARBA" id="ARBA00022806"/>
    </source>
</evidence>
<dbReference type="OrthoDB" id="5870259at2759"/>
<organism evidence="9 10">
    <name type="scientific">Haemonchus contortus</name>
    <name type="common">Barber pole worm</name>
    <dbReference type="NCBI Taxonomy" id="6289"/>
    <lineage>
        <taxon>Eukaryota</taxon>
        <taxon>Metazoa</taxon>
        <taxon>Ecdysozoa</taxon>
        <taxon>Nematoda</taxon>
        <taxon>Chromadorea</taxon>
        <taxon>Rhabditida</taxon>
        <taxon>Rhabditina</taxon>
        <taxon>Rhabditomorpha</taxon>
        <taxon>Strongyloidea</taxon>
        <taxon>Trichostrongylidae</taxon>
        <taxon>Haemonchus</taxon>
    </lineage>
</organism>
<feature type="compositionally biased region" description="Polar residues" evidence="6">
    <location>
        <begin position="129"/>
        <end position="138"/>
    </location>
</feature>
<dbReference type="Pfam" id="PF13087">
    <property type="entry name" value="AAA_12"/>
    <property type="match status" value="1"/>
</dbReference>
<keyword evidence="2" id="KW-0547">Nucleotide-binding</keyword>
<feature type="domain" description="DNA2/NAM7 helicase helicase" evidence="7">
    <location>
        <begin position="768"/>
        <end position="1008"/>
    </location>
</feature>
<dbReference type="GO" id="GO:0005524">
    <property type="term" value="F:ATP binding"/>
    <property type="evidence" value="ECO:0007669"/>
    <property type="project" value="UniProtKB-KW"/>
</dbReference>
<dbReference type="Pfam" id="PF13086">
    <property type="entry name" value="AAA_11"/>
    <property type="match status" value="1"/>
</dbReference>
<keyword evidence="4" id="KW-0347">Helicase</keyword>
<dbReference type="InterPro" id="IPR041677">
    <property type="entry name" value="DNA2/NAM7_AAA_11"/>
</dbReference>